<gene>
    <name evidence="2" type="ORF">VSDG_07731</name>
</gene>
<evidence type="ECO:0000313" key="2">
    <source>
        <dbReference type="EMBL" id="ROV90966.1"/>
    </source>
</evidence>
<evidence type="ECO:0000256" key="1">
    <source>
        <dbReference type="SAM" id="MobiDB-lite"/>
    </source>
</evidence>
<organism evidence="2 3">
    <name type="scientific">Cytospora chrysosperma</name>
    <name type="common">Cytospora canker fungus</name>
    <name type="synonym">Sphaeria chrysosperma</name>
    <dbReference type="NCBI Taxonomy" id="252740"/>
    <lineage>
        <taxon>Eukaryota</taxon>
        <taxon>Fungi</taxon>
        <taxon>Dikarya</taxon>
        <taxon>Ascomycota</taxon>
        <taxon>Pezizomycotina</taxon>
        <taxon>Sordariomycetes</taxon>
        <taxon>Sordariomycetidae</taxon>
        <taxon>Diaporthales</taxon>
        <taxon>Cytosporaceae</taxon>
        <taxon>Cytospora</taxon>
    </lineage>
</organism>
<feature type="region of interest" description="Disordered" evidence="1">
    <location>
        <begin position="474"/>
        <end position="502"/>
    </location>
</feature>
<protein>
    <submittedName>
        <fullName evidence="2">Uncharacterized protein</fullName>
    </submittedName>
</protein>
<comment type="caution">
    <text evidence="2">The sequence shown here is derived from an EMBL/GenBank/DDBJ whole genome shotgun (WGS) entry which is preliminary data.</text>
</comment>
<reference evidence="2 3" key="1">
    <citation type="submission" date="2015-09" db="EMBL/GenBank/DDBJ databases">
        <title>Host preference determinants of Valsa canker pathogens revealed by comparative genomics.</title>
        <authorList>
            <person name="Yin Z."/>
            <person name="Huang L."/>
        </authorList>
    </citation>
    <scope>NUCLEOTIDE SEQUENCE [LARGE SCALE GENOMIC DNA]</scope>
    <source>
        <strain evidence="2 3">YSFL</strain>
    </source>
</reference>
<feature type="region of interest" description="Disordered" evidence="1">
    <location>
        <begin position="1"/>
        <end position="65"/>
    </location>
</feature>
<dbReference type="AlphaFoldDB" id="A0A423VJ34"/>
<accession>A0A423VJ34</accession>
<dbReference type="OrthoDB" id="1431934at2759"/>
<dbReference type="EMBL" id="LJZO01000046">
    <property type="protein sequence ID" value="ROV90966.1"/>
    <property type="molecule type" value="Genomic_DNA"/>
</dbReference>
<dbReference type="STRING" id="252740.A0A423VJ34"/>
<evidence type="ECO:0000313" key="3">
    <source>
        <dbReference type="Proteomes" id="UP000284375"/>
    </source>
</evidence>
<feature type="compositionally biased region" description="Basic and acidic residues" evidence="1">
    <location>
        <begin position="32"/>
        <end position="46"/>
    </location>
</feature>
<proteinExistence type="predicted"/>
<sequence>MSNPSPSNFRPEDERPDYAPSDSEPEDIYDQEEARPEDTTLDDDRRWHKIVPGWTEQYDDSDTSRRPALLQEDNDASVYARRFGVDPGAPVTDPGRSMLTPIQDAYRNPADVPDWVEDLQAFTFGGYTATELKTQRAFDPNLRIQDPDQDTLRDDIHPLLTRDKWKQPDYEGSTQDLPILDYNIPDLSWGPDQSGRYDLSIEEDNDVLWDAMQPALRLASKVLYSRPPFWTALFNMYNRRPIDPRLVPQTLEEGTSLTSIWLDEVDDANMYPEARELRRLNFDAAGMTDFVLGRFISLGFVSLQSGTSGITNVQRRTEAPRNRHVISVRIAAEMVWPLLIPEFSAAEKTAVSMHIANTLLHELSHAVIAAQNVMMSYQGWNVDAALRGFTPDIVTLPENIIRLLRGLGRKINGTRMLGDIPPPCYFFQDESQAEEGFVFENLLWGGELSYATTENGMDKDDGFPATINVTLKSWPRAKPHPRPARAGADNSRWPDRLTEPPASTVNRETALPVTTYSRLFHESFWARGGPFAKYGHQALRMPAHQWEGRPLKSQFEFLYVRNHDSSRAFGSKAAVNWMLSAYALLREAGQYAIAEYMLHLTESLVEGSRMGKRLHYEKKTWAQTDPRILGRVGEIRRLGDQLPTLLANYRQARDQPVDPRQGPAPVANALSAYIDQGRLMIVEATELERLLGIEVQQTQYLVLGVLKQADETRRSLGRYLDILRYRLQNVLGRRADEAIAAVSALHQQYLAEIVPGLPQPMDGDQHYRRLSQLVSAYTTMSASIQASLPSIRNQLNDLVNTISICLNQNGNGALGPPPLDRFNYLLGSSGIRQMRTERRNLEGLAIRDISRLPEGSQERRIVYGWMMALETQPQVAGAATGPERQALSDYILNNLMDLL</sequence>
<keyword evidence="3" id="KW-1185">Reference proteome</keyword>
<name>A0A423VJ34_CYTCH</name>
<dbReference type="Proteomes" id="UP000284375">
    <property type="component" value="Unassembled WGS sequence"/>
</dbReference>